<keyword evidence="2" id="KW-0472">Membrane</keyword>
<reference evidence="3 4" key="1">
    <citation type="submission" date="2020-08" db="EMBL/GenBank/DDBJ databases">
        <title>Sequencing the genomes of 1000 actinobacteria strains.</title>
        <authorList>
            <person name="Klenk H.-P."/>
        </authorList>
    </citation>
    <scope>NUCLEOTIDE SEQUENCE [LARGE SCALE GENOMIC DNA]</scope>
    <source>
        <strain evidence="3 4">DSM 45859</strain>
    </source>
</reference>
<evidence type="ECO:0000313" key="4">
    <source>
        <dbReference type="Proteomes" id="UP000581769"/>
    </source>
</evidence>
<evidence type="ECO:0000256" key="2">
    <source>
        <dbReference type="SAM" id="Phobius"/>
    </source>
</evidence>
<keyword evidence="4" id="KW-1185">Reference proteome</keyword>
<comment type="caution">
    <text evidence="3">The sequence shown here is derived from an EMBL/GenBank/DDBJ whole genome shotgun (WGS) entry which is preliminary data.</text>
</comment>
<dbReference type="EMBL" id="JACHMG010000001">
    <property type="protein sequence ID" value="MBB4686130.1"/>
    <property type="molecule type" value="Genomic_DNA"/>
</dbReference>
<protein>
    <submittedName>
        <fullName evidence="3">Uncharacterized protein</fullName>
    </submittedName>
</protein>
<organism evidence="3 4">
    <name type="scientific">Amycolatopsis jiangsuensis</name>
    <dbReference type="NCBI Taxonomy" id="1181879"/>
    <lineage>
        <taxon>Bacteria</taxon>
        <taxon>Bacillati</taxon>
        <taxon>Actinomycetota</taxon>
        <taxon>Actinomycetes</taxon>
        <taxon>Pseudonocardiales</taxon>
        <taxon>Pseudonocardiaceae</taxon>
        <taxon>Amycolatopsis</taxon>
    </lineage>
</organism>
<keyword evidence="2" id="KW-1133">Transmembrane helix</keyword>
<feature type="region of interest" description="Disordered" evidence="1">
    <location>
        <begin position="44"/>
        <end position="64"/>
    </location>
</feature>
<dbReference type="Proteomes" id="UP000581769">
    <property type="component" value="Unassembled WGS sequence"/>
</dbReference>
<evidence type="ECO:0000313" key="3">
    <source>
        <dbReference type="EMBL" id="MBB4686130.1"/>
    </source>
</evidence>
<dbReference type="AlphaFoldDB" id="A0A840IWA6"/>
<gene>
    <name evidence="3" type="ORF">BJY18_003615</name>
</gene>
<feature type="transmembrane region" description="Helical" evidence="2">
    <location>
        <begin position="14"/>
        <end position="35"/>
    </location>
</feature>
<keyword evidence="2" id="KW-0812">Transmembrane</keyword>
<proteinExistence type="predicted"/>
<accession>A0A840IWA6</accession>
<evidence type="ECO:0000256" key="1">
    <source>
        <dbReference type="SAM" id="MobiDB-lite"/>
    </source>
</evidence>
<sequence length="64" mass="6406">MVLPPVGGNFAGRVSLLVAGYAIAIGVAAVAFLALRRTMPTELSVPAHAGATPSRRPPDAAPPS</sequence>
<name>A0A840IWA6_9PSEU</name>